<dbReference type="GO" id="GO:0016301">
    <property type="term" value="F:kinase activity"/>
    <property type="evidence" value="ECO:0007669"/>
    <property type="project" value="UniProtKB-KW"/>
</dbReference>
<protein>
    <submittedName>
        <fullName evidence="2">Aminoglycoside phosphotransferase (APT) family kinase protein</fullName>
    </submittedName>
</protein>
<dbReference type="AlphaFoldDB" id="A0A7W7SVL5"/>
<keyword evidence="2" id="KW-0808">Transferase</keyword>
<feature type="domain" description="Aminoglycoside phosphotransferase" evidence="1">
    <location>
        <begin position="36"/>
        <end position="230"/>
    </location>
</feature>
<dbReference type="Proteomes" id="UP000578819">
    <property type="component" value="Unassembled WGS sequence"/>
</dbReference>
<accession>A0A7W7SVL5</accession>
<dbReference type="Pfam" id="PF01636">
    <property type="entry name" value="APH"/>
    <property type="match status" value="1"/>
</dbReference>
<gene>
    <name evidence="2" type="ORF">FHR38_004900</name>
</gene>
<proteinExistence type="predicted"/>
<keyword evidence="2" id="KW-0418">Kinase</keyword>
<keyword evidence="3" id="KW-1185">Reference proteome</keyword>
<organism evidence="2 3">
    <name type="scientific">Micromonospora polyrhachis</name>
    <dbReference type="NCBI Taxonomy" id="1282883"/>
    <lineage>
        <taxon>Bacteria</taxon>
        <taxon>Bacillati</taxon>
        <taxon>Actinomycetota</taxon>
        <taxon>Actinomycetes</taxon>
        <taxon>Micromonosporales</taxon>
        <taxon>Micromonosporaceae</taxon>
        <taxon>Micromonospora</taxon>
    </lineage>
</organism>
<evidence type="ECO:0000259" key="1">
    <source>
        <dbReference type="Pfam" id="PF01636"/>
    </source>
</evidence>
<dbReference type="InterPro" id="IPR011009">
    <property type="entry name" value="Kinase-like_dom_sf"/>
</dbReference>
<dbReference type="InterPro" id="IPR002575">
    <property type="entry name" value="Aminoglycoside_PTrfase"/>
</dbReference>
<dbReference type="Gene3D" id="3.90.1200.10">
    <property type="match status" value="1"/>
</dbReference>
<comment type="caution">
    <text evidence="2">The sequence shown here is derived from an EMBL/GenBank/DDBJ whole genome shotgun (WGS) entry which is preliminary data.</text>
</comment>
<evidence type="ECO:0000313" key="3">
    <source>
        <dbReference type="Proteomes" id="UP000578819"/>
    </source>
</evidence>
<dbReference type="SUPFAM" id="SSF56112">
    <property type="entry name" value="Protein kinase-like (PK-like)"/>
    <property type="match status" value="1"/>
</dbReference>
<sequence length="292" mass="31872">MTDAMHQVARQLGVPVNDARLIRLTNNAVFALPSAGLVIRITRSHQLHDRVHKVVRLAQWFAQIDAPTIRLAPDIAQPVQVGNLLASVWRYVPSAPQEPTVENLGTVLREFHALGAPPFPLAAWDPVRDARLRISDAEALSDSHRALLLGWCNRLAPQVAALNRRSGEQQLIHGDAHVGNLLCQPIGHVVLCDFDATCIGPWQADLAAVAVGEARFGRTAAHSVLAAAYGYDVTTDPDWPLLRDARELKMIAAAVPLLASSAGIAAEFDTRLRSIVEDDQHARWTPYAQLSH</sequence>
<evidence type="ECO:0000313" key="2">
    <source>
        <dbReference type="EMBL" id="MBB4961167.1"/>
    </source>
</evidence>
<name>A0A7W7SVL5_9ACTN</name>
<dbReference type="EMBL" id="JACHJW010000001">
    <property type="protein sequence ID" value="MBB4961167.1"/>
    <property type="molecule type" value="Genomic_DNA"/>
</dbReference>
<reference evidence="2 3" key="1">
    <citation type="submission" date="2020-08" db="EMBL/GenBank/DDBJ databases">
        <title>Sequencing the genomes of 1000 actinobacteria strains.</title>
        <authorList>
            <person name="Klenk H.-P."/>
        </authorList>
    </citation>
    <scope>NUCLEOTIDE SEQUENCE [LARGE SCALE GENOMIC DNA]</scope>
    <source>
        <strain evidence="2 3">DSM 45886</strain>
    </source>
</reference>